<dbReference type="PANTHER" id="PTHR43757">
    <property type="entry name" value="AMINOMETHYLTRANSFERASE"/>
    <property type="match status" value="1"/>
</dbReference>
<dbReference type="GO" id="GO:0005737">
    <property type="term" value="C:cytoplasm"/>
    <property type="evidence" value="ECO:0000318"/>
    <property type="project" value="GO_Central"/>
</dbReference>
<sequence length="850" mass="94913">IPTEADVVVIGAGSVGCSTAYHLSKLGAGKVVMLEKSQITSGTTWHTAGILWSFRHSESETIMQLQTRDLISKILPEETGEDAGWLETGTLNTARTKDQFIDYLQHSAFAKAMGVEILQLQLNEVNDIHPLLNTSDLYGVIYSPACGTMDPATYCMSYVKAAAKHGLEMIENCTVNGITMKEDYLGLKRVQSVETNHGTIRTNNVVNCAGAWAPYIAQTINENVPQLVYKHAYVVTEAIEGILNTPMIKDHGSIYLKPQGNALQFGGYETNPILVKNLPKDFSFGLYDMDWDIFSVHTNAAINRIPSVETTGIRSTVCGPESFTPDGQPNMGESTQVRGYFHGSGFNSGGMMLGGGAGRQLAHWVIHGKPEIDLVNCDIRRHPVNLSNPNKWLLEKSHEKFAKRFNIHYPHDQSLGGRNQRKGRLYQEHADAGALFGDKFGFERPAYFVKDKDGRPQSDLHLLEYDFYGAYNNKLHDPHNYYDEVLKDCTFDFPEKSHRLINDECMKCRNSVAVFDLSYMAKLYIGGKDADQTVAKLLTRDITKTNNRFVYSLMLNKDAGVECDVLATKMTTKSGETEYYITAPTSAAQHCLAHIQRLIQNEKLHSTVEDRTEDTSIISVQGPMSGHVVYELTKDAALESLKYSEWKSTKVGDHAIMLGRLSFVGEFGFEIHCSSDHVNQIFAQVMEEVHKHNGCMAGYRAMESLSTEAGFHHWPHSINANVNPMEARLTQFCSPTTKYLGGKALESLKSSPRQKLLAYFTVDSNVPVLGHEIIWRNNEIVGFLRAADYGYSLGTNIGYGYVKIPSVNDEIIKSGNYQIEIMGKMYPAQASINTPYLPYLSKMFEMKKFT</sequence>
<reference evidence="6" key="2">
    <citation type="journal article" date="2008" name="Genome Biol.">
        <title>Improved genome assembly and evidence-based global gene model set for the chordate Ciona intestinalis: new insight into intron and operon populations.</title>
        <authorList>
            <person name="Satou Y."/>
            <person name="Mineta K."/>
            <person name="Ogasawara M."/>
            <person name="Sasakura Y."/>
            <person name="Shoguchi E."/>
            <person name="Ueno K."/>
            <person name="Yamada L."/>
            <person name="Matsumoto J."/>
            <person name="Wasserscheid J."/>
            <person name="Dewar K."/>
            <person name="Wiley G.B."/>
            <person name="Macmil S.L."/>
            <person name="Roe B.A."/>
            <person name="Zeller R.W."/>
            <person name="Hastings K.E."/>
            <person name="Lemaire P."/>
            <person name="Lindquist E."/>
            <person name="Endo T."/>
            <person name="Hotta K."/>
            <person name="Inaba K."/>
        </authorList>
    </citation>
    <scope>NUCLEOTIDE SEQUENCE [LARGE SCALE GENOMIC DNA]</scope>
    <source>
        <strain evidence="6">wild type</strain>
    </source>
</reference>
<dbReference type="EMBL" id="EAAA01001434">
    <property type="status" value="NOT_ANNOTATED_CDS"/>
    <property type="molecule type" value="Genomic_DNA"/>
</dbReference>
<keyword evidence="7" id="KW-1185">Reference proteome</keyword>
<dbReference type="InterPro" id="IPR013977">
    <property type="entry name" value="GcvT_C"/>
</dbReference>
<evidence type="ECO:0000259" key="5">
    <source>
        <dbReference type="Pfam" id="PF16350"/>
    </source>
</evidence>
<dbReference type="SUPFAM" id="SSF51905">
    <property type="entry name" value="FAD/NAD(P)-binding domain"/>
    <property type="match status" value="1"/>
</dbReference>
<dbReference type="GO" id="GO:0005739">
    <property type="term" value="C:mitochondrion"/>
    <property type="evidence" value="ECO:0000318"/>
    <property type="project" value="GO_Central"/>
</dbReference>
<dbReference type="Gene3D" id="3.30.1360.120">
    <property type="entry name" value="Probable tRNA modification gtpase trme, domain 1"/>
    <property type="match status" value="1"/>
</dbReference>
<dbReference type="Proteomes" id="UP000008144">
    <property type="component" value="Chromosome 2"/>
</dbReference>
<dbReference type="Gene3D" id="2.40.30.110">
    <property type="entry name" value="Aminomethyltransferase beta-barrel domains"/>
    <property type="match status" value="1"/>
</dbReference>
<dbReference type="InterPro" id="IPR028896">
    <property type="entry name" value="GcvT/YgfZ/DmdA"/>
</dbReference>
<evidence type="ECO:0000313" key="6">
    <source>
        <dbReference type="Ensembl" id="ENSCINP00000015639.3"/>
    </source>
</evidence>
<evidence type="ECO:0008006" key="8">
    <source>
        <dbReference type="Google" id="ProtNLM"/>
    </source>
</evidence>
<dbReference type="FunFam" id="2.40.30.110:FF:000008">
    <property type="entry name" value="Sarcosine dehydrogenase"/>
    <property type="match status" value="1"/>
</dbReference>
<proteinExistence type="inferred from homology"/>
<evidence type="ECO:0000313" key="7">
    <source>
        <dbReference type="Proteomes" id="UP000008144"/>
    </source>
</evidence>
<dbReference type="HOGENOM" id="CLU_007884_11_4_1"/>
<dbReference type="InterPro" id="IPR006222">
    <property type="entry name" value="GCVT_N"/>
</dbReference>
<feature type="domain" description="Aminomethyltransferase C-terminal" evidence="4">
    <location>
        <begin position="757"/>
        <end position="831"/>
    </location>
</feature>
<comment type="similarity">
    <text evidence="1">Belongs to the GcvT family.</text>
</comment>
<dbReference type="InterPro" id="IPR029043">
    <property type="entry name" value="GcvT/YgfZ_C"/>
</dbReference>
<dbReference type="Gene3D" id="3.30.70.1400">
    <property type="entry name" value="Aminomethyltransferase beta-barrel domains"/>
    <property type="match status" value="1"/>
</dbReference>
<dbReference type="GO" id="GO:0005759">
    <property type="term" value="C:mitochondrial matrix"/>
    <property type="evidence" value="ECO:0000318"/>
    <property type="project" value="GO_Central"/>
</dbReference>
<dbReference type="InterPro" id="IPR036188">
    <property type="entry name" value="FAD/NAD-bd_sf"/>
</dbReference>
<dbReference type="Pfam" id="PF01266">
    <property type="entry name" value="DAO"/>
    <property type="match status" value="1"/>
</dbReference>
<dbReference type="Pfam" id="PF16350">
    <property type="entry name" value="FAO_M"/>
    <property type="match status" value="1"/>
</dbReference>
<organism evidence="6 7">
    <name type="scientific">Ciona intestinalis</name>
    <name type="common">Transparent sea squirt</name>
    <name type="synonym">Ascidia intestinalis</name>
    <dbReference type="NCBI Taxonomy" id="7719"/>
    <lineage>
        <taxon>Eukaryota</taxon>
        <taxon>Metazoa</taxon>
        <taxon>Chordata</taxon>
        <taxon>Tunicata</taxon>
        <taxon>Ascidiacea</taxon>
        <taxon>Phlebobranchia</taxon>
        <taxon>Cionidae</taxon>
        <taxon>Ciona</taxon>
    </lineage>
</organism>
<evidence type="ECO:0000259" key="2">
    <source>
        <dbReference type="Pfam" id="PF01266"/>
    </source>
</evidence>
<evidence type="ECO:0000256" key="1">
    <source>
        <dbReference type="ARBA" id="ARBA00008609"/>
    </source>
</evidence>
<dbReference type="InParanoid" id="F6WJH6"/>
<feature type="domain" description="FAD dependent oxidoreductase" evidence="2">
    <location>
        <begin position="6"/>
        <end position="364"/>
    </location>
</feature>
<dbReference type="Gene3D" id="3.30.9.10">
    <property type="entry name" value="D-Amino Acid Oxidase, subunit A, domain 2"/>
    <property type="match status" value="1"/>
</dbReference>
<dbReference type="STRING" id="7719.ENSCINP00000015639"/>
<dbReference type="SUPFAM" id="SSF101790">
    <property type="entry name" value="Aminomethyltransferase beta-barrel domain"/>
    <property type="match status" value="1"/>
</dbReference>
<evidence type="ECO:0000259" key="3">
    <source>
        <dbReference type="Pfam" id="PF01571"/>
    </source>
</evidence>
<protein>
    <recommendedName>
        <fullName evidence="8">FAD dependent oxidoreductase domain-containing protein</fullName>
    </recommendedName>
</protein>
<dbReference type="SUPFAM" id="SSF103025">
    <property type="entry name" value="Folate-binding domain"/>
    <property type="match status" value="1"/>
</dbReference>
<dbReference type="PANTHER" id="PTHR43757:SF11">
    <property type="entry name" value="SARCOSINE DEHYDROGENASE"/>
    <property type="match status" value="1"/>
</dbReference>
<dbReference type="OMA" id="LINDECM"/>
<dbReference type="Ensembl" id="ENSCINT00000015639.3">
    <property type="protein sequence ID" value="ENSCINP00000015639.3"/>
    <property type="gene ID" value="ENSCING00000005889.3"/>
</dbReference>
<feature type="domain" description="FAD dependent oxidoreductase central" evidence="5">
    <location>
        <begin position="367"/>
        <end position="421"/>
    </location>
</feature>
<accession>F6WJH6</accession>
<dbReference type="Pfam" id="PF08669">
    <property type="entry name" value="GCV_T_C"/>
    <property type="match status" value="1"/>
</dbReference>
<dbReference type="GO" id="GO:0008480">
    <property type="term" value="F:sarcosine dehydrogenase activity"/>
    <property type="evidence" value="ECO:0000318"/>
    <property type="project" value="GO_Central"/>
</dbReference>
<feature type="domain" description="GCVT N-terminal" evidence="3">
    <location>
        <begin position="425"/>
        <end position="734"/>
    </location>
</feature>
<dbReference type="InterPro" id="IPR027266">
    <property type="entry name" value="TrmE/GcvT-like"/>
</dbReference>
<dbReference type="AlphaFoldDB" id="F6WJH6"/>
<dbReference type="Gene3D" id="3.50.50.60">
    <property type="entry name" value="FAD/NAD(P)-binding domain"/>
    <property type="match status" value="1"/>
</dbReference>
<evidence type="ECO:0000259" key="4">
    <source>
        <dbReference type="Pfam" id="PF08669"/>
    </source>
</evidence>
<dbReference type="GeneTree" id="ENSGT00940000157589"/>
<reference evidence="7" key="1">
    <citation type="journal article" date="2002" name="Science">
        <title>The draft genome of Ciona intestinalis: insights into chordate and vertebrate origins.</title>
        <authorList>
            <person name="Dehal P."/>
            <person name="Satou Y."/>
            <person name="Campbell R.K."/>
            <person name="Chapman J."/>
            <person name="Degnan B."/>
            <person name="De Tomaso A."/>
            <person name="Davidson B."/>
            <person name="Di Gregorio A."/>
            <person name="Gelpke M."/>
            <person name="Goodstein D.M."/>
            <person name="Harafuji N."/>
            <person name="Hastings K.E."/>
            <person name="Ho I."/>
            <person name="Hotta K."/>
            <person name="Huang W."/>
            <person name="Kawashima T."/>
            <person name="Lemaire P."/>
            <person name="Martinez D."/>
            <person name="Meinertzhagen I.A."/>
            <person name="Necula S."/>
            <person name="Nonaka M."/>
            <person name="Putnam N."/>
            <person name="Rash S."/>
            <person name="Saiga H."/>
            <person name="Satake M."/>
            <person name="Terry A."/>
            <person name="Yamada L."/>
            <person name="Wang H.G."/>
            <person name="Awazu S."/>
            <person name="Azumi K."/>
            <person name="Boore J."/>
            <person name="Branno M."/>
            <person name="Chin-Bow S."/>
            <person name="DeSantis R."/>
            <person name="Doyle S."/>
            <person name="Francino P."/>
            <person name="Keys D.N."/>
            <person name="Haga S."/>
            <person name="Hayashi H."/>
            <person name="Hino K."/>
            <person name="Imai K.S."/>
            <person name="Inaba K."/>
            <person name="Kano S."/>
            <person name="Kobayashi K."/>
            <person name="Kobayashi M."/>
            <person name="Lee B.I."/>
            <person name="Makabe K.W."/>
            <person name="Manohar C."/>
            <person name="Matassi G."/>
            <person name="Medina M."/>
            <person name="Mochizuki Y."/>
            <person name="Mount S."/>
            <person name="Morishita T."/>
            <person name="Miura S."/>
            <person name="Nakayama A."/>
            <person name="Nishizaka S."/>
            <person name="Nomoto H."/>
            <person name="Ohta F."/>
            <person name="Oishi K."/>
            <person name="Rigoutsos I."/>
            <person name="Sano M."/>
            <person name="Sasaki A."/>
            <person name="Sasakura Y."/>
            <person name="Shoguchi E."/>
            <person name="Shin-i T."/>
            <person name="Spagnuolo A."/>
            <person name="Stainier D."/>
            <person name="Suzuki M.M."/>
            <person name="Tassy O."/>
            <person name="Takatori N."/>
            <person name="Tokuoka M."/>
            <person name="Yagi K."/>
            <person name="Yoshizaki F."/>
            <person name="Wada S."/>
            <person name="Zhang C."/>
            <person name="Hyatt P.D."/>
            <person name="Larimer F."/>
            <person name="Detter C."/>
            <person name="Doggett N."/>
            <person name="Glavina T."/>
            <person name="Hawkins T."/>
            <person name="Richardson P."/>
            <person name="Lucas S."/>
            <person name="Kohara Y."/>
            <person name="Levine M."/>
            <person name="Satoh N."/>
            <person name="Rokhsar D.S."/>
        </authorList>
    </citation>
    <scope>NUCLEOTIDE SEQUENCE [LARGE SCALE GENOMIC DNA]</scope>
</reference>
<dbReference type="InterPro" id="IPR006076">
    <property type="entry name" value="FAD-dep_OxRdtase"/>
</dbReference>
<reference evidence="6" key="3">
    <citation type="submission" date="2025-08" db="UniProtKB">
        <authorList>
            <consortium name="Ensembl"/>
        </authorList>
    </citation>
    <scope>IDENTIFICATION</scope>
</reference>
<reference evidence="6" key="4">
    <citation type="submission" date="2025-09" db="UniProtKB">
        <authorList>
            <consortium name="Ensembl"/>
        </authorList>
    </citation>
    <scope>IDENTIFICATION</scope>
</reference>
<dbReference type="EMBL" id="EAAA01001433">
    <property type="status" value="NOT_ANNOTATED_CDS"/>
    <property type="molecule type" value="Genomic_DNA"/>
</dbReference>
<dbReference type="Pfam" id="PF01571">
    <property type="entry name" value="GCV_T"/>
    <property type="match status" value="1"/>
</dbReference>
<dbReference type="GO" id="GO:1901053">
    <property type="term" value="P:sarcosine catabolic process"/>
    <property type="evidence" value="ECO:0000318"/>
    <property type="project" value="GO_Central"/>
</dbReference>
<dbReference type="InterPro" id="IPR032503">
    <property type="entry name" value="FAO_M"/>
</dbReference>
<dbReference type="SUPFAM" id="SSF54373">
    <property type="entry name" value="FAD-linked reductases, C-terminal domain"/>
    <property type="match status" value="1"/>
</dbReference>
<name>F6WJH6_CIOIN</name>